<feature type="transmembrane region" description="Helical" evidence="6">
    <location>
        <begin position="47"/>
        <end position="68"/>
    </location>
</feature>
<evidence type="ECO:0000256" key="2">
    <source>
        <dbReference type="ARBA" id="ARBA00009142"/>
    </source>
</evidence>
<accession>A0A251X533</accession>
<name>A0A251X533_9GAMM</name>
<gene>
    <name evidence="7" type="ORF">TPSD3_16110</name>
</gene>
<evidence type="ECO:0000313" key="8">
    <source>
        <dbReference type="Proteomes" id="UP000194798"/>
    </source>
</evidence>
<proteinExistence type="inferred from homology"/>
<reference evidence="7 8" key="1">
    <citation type="submission" date="2016-12" db="EMBL/GenBank/DDBJ databases">
        <title>Thioflexothrix psekupsii D3 genome sequencing and assembly.</title>
        <authorList>
            <person name="Fomenkov A."/>
            <person name="Vincze T."/>
            <person name="Grabovich M."/>
            <person name="Anton B.P."/>
            <person name="Dubinina G."/>
            <person name="Orlova M."/>
            <person name="Belousova E."/>
            <person name="Roberts R.J."/>
        </authorList>
    </citation>
    <scope>NUCLEOTIDE SEQUENCE [LARGE SCALE GENOMIC DNA]</scope>
    <source>
        <strain evidence="7">D3</strain>
    </source>
</reference>
<evidence type="ECO:0000256" key="1">
    <source>
        <dbReference type="ARBA" id="ARBA00004141"/>
    </source>
</evidence>
<feature type="transmembrane region" description="Helical" evidence="6">
    <location>
        <begin position="212"/>
        <end position="231"/>
    </location>
</feature>
<dbReference type="RefSeq" id="WP_086489563.1">
    <property type="nucleotide sequence ID" value="NZ_MSLT01000023.1"/>
</dbReference>
<protein>
    <recommendedName>
        <fullName evidence="6">Probable membrane transporter protein</fullName>
    </recommendedName>
</protein>
<dbReference type="Proteomes" id="UP000194798">
    <property type="component" value="Unassembled WGS sequence"/>
</dbReference>
<feature type="transmembrane region" description="Helical" evidence="6">
    <location>
        <begin position="7"/>
        <end position="35"/>
    </location>
</feature>
<dbReference type="PANTHER" id="PTHR43483">
    <property type="entry name" value="MEMBRANE TRANSPORTER PROTEIN HI_0806-RELATED"/>
    <property type="match status" value="1"/>
</dbReference>
<organism evidence="7 8">
    <name type="scientific">Thioflexithrix psekupsensis</name>
    <dbReference type="NCBI Taxonomy" id="1570016"/>
    <lineage>
        <taxon>Bacteria</taxon>
        <taxon>Pseudomonadati</taxon>
        <taxon>Pseudomonadota</taxon>
        <taxon>Gammaproteobacteria</taxon>
        <taxon>Thiotrichales</taxon>
        <taxon>Thioflexithrix</taxon>
    </lineage>
</organism>
<dbReference type="EMBL" id="MSLT01000023">
    <property type="protein sequence ID" value="OUD12604.1"/>
    <property type="molecule type" value="Genomic_DNA"/>
</dbReference>
<feature type="transmembrane region" description="Helical" evidence="6">
    <location>
        <begin position="243"/>
        <end position="261"/>
    </location>
</feature>
<evidence type="ECO:0000256" key="4">
    <source>
        <dbReference type="ARBA" id="ARBA00022989"/>
    </source>
</evidence>
<evidence type="ECO:0000256" key="3">
    <source>
        <dbReference type="ARBA" id="ARBA00022692"/>
    </source>
</evidence>
<comment type="similarity">
    <text evidence="2 6">Belongs to the 4-toluene sulfonate uptake permease (TSUP) (TC 2.A.102) family.</text>
</comment>
<dbReference type="GO" id="GO:0005886">
    <property type="term" value="C:plasma membrane"/>
    <property type="evidence" value="ECO:0007669"/>
    <property type="project" value="UniProtKB-SubCell"/>
</dbReference>
<keyword evidence="4 6" id="KW-1133">Transmembrane helix</keyword>
<keyword evidence="5 6" id="KW-0472">Membrane</keyword>
<keyword evidence="8" id="KW-1185">Reference proteome</keyword>
<feature type="transmembrane region" description="Helical" evidence="6">
    <location>
        <begin position="80"/>
        <end position="100"/>
    </location>
</feature>
<dbReference type="InterPro" id="IPR002781">
    <property type="entry name" value="TM_pro_TauE-like"/>
</dbReference>
<dbReference type="OrthoDB" id="457670at2"/>
<comment type="subcellular location">
    <subcellularLocation>
        <location evidence="6">Cell membrane</location>
        <topology evidence="6">Multi-pass membrane protein</topology>
    </subcellularLocation>
    <subcellularLocation>
        <location evidence="1">Membrane</location>
        <topology evidence="1">Multi-pass membrane protein</topology>
    </subcellularLocation>
</comment>
<feature type="transmembrane region" description="Helical" evidence="6">
    <location>
        <begin position="137"/>
        <end position="156"/>
    </location>
</feature>
<evidence type="ECO:0000256" key="6">
    <source>
        <dbReference type="RuleBase" id="RU363041"/>
    </source>
</evidence>
<dbReference type="PANTHER" id="PTHR43483:SF3">
    <property type="entry name" value="MEMBRANE TRANSPORTER PROTEIN HI_0806-RELATED"/>
    <property type="match status" value="1"/>
</dbReference>
<keyword evidence="6" id="KW-1003">Cell membrane</keyword>
<feature type="transmembrane region" description="Helical" evidence="6">
    <location>
        <begin position="176"/>
        <end position="200"/>
    </location>
</feature>
<dbReference type="Pfam" id="PF01925">
    <property type="entry name" value="TauE"/>
    <property type="match status" value="1"/>
</dbReference>
<dbReference type="AlphaFoldDB" id="A0A251X533"/>
<sequence>MEIIFLLILGFIAGILAGLLGIGGGAVIVPALVWIFHYGQSVPSVHLMHIAIGTSLATIVATSIASIWAHHRHGAVQWSIVWQLAPGVALGAFLGAWIAHYLSSDFLRIIFGIFLLLLSIEMIWGKKPAAHRQLPNRYLTGMIAVFIGILSALVGIGGGSLTVPFLTFCNVTLRHAIATSAACGFPIALAGAMGFIVTGWSVSHLPNYSLGYVYLPAFILVAAISVFTAPLGAKLTHTLPTTLLKKLFGIFLAIIALKMLWG</sequence>
<comment type="caution">
    <text evidence="7">The sequence shown here is derived from an EMBL/GenBank/DDBJ whole genome shotgun (WGS) entry which is preliminary data.</text>
</comment>
<feature type="transmembrane region" description="Helical" evidence="6">
    <location>
        <begin position="106"/>
        <end position="125"/>
    </location>
</feature>
<evidence type="ECO:0000256" key="5">
    <source>
        <dbReference type="ARBA" id="ARBA00023136"/>
    </source>
</evidence>
<keyword evidence="3 6" id="KW-0812">Transmembrane</keyword>
<evidence type="ECO:0000313" key="7">
    <source>
        <dbReference type="EMBL" id="OUD12604.1"/>
    </source>
</evidence>